<gene>
    <name evidence="2" type="ORF">GCM10011400_25420</name>
</gene>
<name>A0ABQ1MB35_9BURK</name>
<dbReference type="EMBL" id="BMHL01000003">
    <property type="protein sequence ID" value="GGC37691.1"/>
    <property type="molecule type" value="Genomic_DNA"/>
</dbReference>
<dbReference type="InterPro" id="IPR036388">
    <property type="entry name" value="WH-like_DNA-bd_sf"/>
</dbReference>
<evidence type="ECO:0000313" key="2">
    <source>
        <dbReference type="EMBL" id="GGC37691.1"/>
    </source>
</evidence>
<sequence length="190" mass="21048">MGGSSYTPDTFPFGISRIFTMSRHPTKIVSSEHLVSDTSAELSELEYALIMAGNAFNRWMVRCMSAAGEKDMTAIEVSLLHHVSHRERRKKLADICFVLNIEDTHVATYALKKLVARGYVKSEKTGKEVFFSATDAGRELCLKYREVRESCLISTLKESGLTNEQIGEAAQLMRNASGLYDTASRAAASL</sequence>
<dbReference type="InterPro" id="IPR036390">
    <property type="entry name" value="WH_DNA-bd_sf"/>
</dbReference>
<dbReference type="SUPFAM" id="SSF46785">
    <property type="entry name" value="Winged helix' DNA-binding domain"/>
    <property type="match status" value="1"/>
</dbReference>
<keyword evidence="3" id="KW-1185">Reference proteome</keyword>
<organism evidence="2 3">
    <name type="scientific">Paraburkholderia caffeinilytica</name>
    <dbReference type="NCBI Taxonomy" id="1761016"/>
    <lineage>
        <taxon>Bacteria</taxon>
        <taxon>Pseudomonadati</taxon>
        <taxon>Pseudomonadota</taxon>
        <taxon>Betaproteobacteria</taxon>
        <taxon>Burkholderiales</taxon>
        <taxon>Burkholderiaceae</taxon>
        <taxon>Paraburkholderia</taxon>
    </lineage>
</organism>
<evidence type="ECO:0000313" key="3">
    <source>
        <dbReference type="Proteomes" id="UP000602004"/>
    </source>
</evidence>
<evidence type="ECO:0000259" key="1">
    <source>
        <dbReference type="Pfam" id="PF13463"/>
    </source>
</evidence>
<proteinExistence type="predicted"/>
<dbReference type="Gene3D" id="1.10.10.10">
    <property type="entry name" value="Winged helix-like DNA-binding domain superfamily/Winged helix DNA-binding domain"/>
    <property type="match status" value="1"/>
</dbReference>
<accession>A0ABQ1MB35</accession>
<dbReference type="Pfam" id="PF13463">
    <property type="entry name" value="HTH_27"/>
    <property type="match status" value="1"/>
</dbReference>
<dbReference type="Proteomes" id="UP000602004">
    <property type="component" value="Unassembled WGS sequence"/>
</dbReference>
<dbReference type="InterPro" id="IPR000835">
    <property type="entry name" value="HTH_MarR-typ"/>
</dbReference>
<dbReference type="PIRSF" id="PIRSF036158">
    <property type="entry name" value="UCP036158_MarR"/>
    <property type="match status" value="1"/>
</dbReference>
<dbReference type="InterPro" id="IPR014601">
    <property type="entry name" value="Trans_reg_MarR_HTH"/>
</dbReference>
<comment type="caution">
    <text evidence="2">The sequence shown here is derived from an EMBL/GenBank/DDBJ whole genome shotgun (WGS) entry which is preliminary data.</text>
</comment>
<feature type="domain" description="HTH marR-type" evidence="1">
    <location>
        <begin position="72"/>
        <end position="137"/>
    </location>
</feature>
<protein>
    <recommendedName>
        <fullName evidence="1">HTH marR-type domain-containing protein</fullName>
    </recommendedName>
</protein>
<reference evidence="3" key="1">
    <citation type="journal article" date="2019" name="Int. J. Syst. Evol. Microbiol.">
        <title>The Global Catalogue of Microorganisms (GCM) 10K type strain sequencing project: providing services to taxonomists for standard genome sequencing and annotation.</title>
        <authorList>
            <consortium name="The Broad Institute Genomics Platform"/>
            <consortium name="The Broad Institute Genome Sequencing Center for Infectious Disease"/>
            <person name="Wu L."/>
            <person name="Ma J."/>
        </authorList>
    </citation>
    <scope>NUCLEOTIDE SEQUENCE [LARGE SCALE GENOMIC DNA]</scope>
    <source>
        <strain evidence="3">CGMCC 1.15103</strain>
    </source>
</reference>